<dbReference type="CDD" id="cd22157">
    <property type="entry name" value="F-box_AtFBW1-like"/>
    <property type="match status" value="1"/>
</dbReference>
<sequence length="426" mass="49671">MASKRQKQIVTQPETQDTLMIPEGFGNTPYLPHDIIVSEVLTRVPVDSLMRFKCVCKYWLSLISNDSEFIKLYSRQFGNHGFIQLSPSYPDDDNEYDYLCGVIKSNGMVYYNIDKKEKKVYHFRPETGLFNSRLRIQDSLNGLVLFSRQEDGECFTQHVFNPITGYSIQLPVIKARGSTGKRYFHLAYDAVNEKYKVVCCYQGKQWFIFKIVTVDAKNDSWRYIVAPSYPRLVYAHEVVFANGCLNWWTHRYGGGDQGKILSLDVSKEKFYPIDYPKGVSDASKLMEMGGSLCFFDYVSMTGKIKLWVLKEKERKQRKQSQHDEWLEYNVDLLQNNNLPETFNDFKNDKCVAIVKDPTLKIIFWHTNVRIFDEPNERGVIRYYTPECHSYDVESKMFALISEPKGIFVKWDLNSLVHFQSTFAGMC</sequence>
<dbReference type="Pfam" id="PF00646">
    <property type="entry name" value="F-box"/>
    <property type="match status" value="1"/>
</dbReference>
<dbReference type="AlphaFoldDB" id="A0AA42B2R4"/>
<dbReference type="NCBIfam" id="TIGR01640">
    <property type="entry name" value="F_box_assoc_1"/>
    <property type="match status" value="1"/>
</dbReference>
<dbReference type="InterPro" id="IPR036047">
    <property type="entry name" value="F-box-like_dom_sf"/>
</dbReference>
<dbReference type="EMBL" id="JAJJMA010313890">
    <property type="protein sequence ID" value="MCL7049258.1"/>
    <property type="molecule type" value="Genomic_DNA"/>
</dbReference>
<protein>
    <recommendedName>
        <fullName evidence="1">F-box domain-containing protein</fullName>
    </recommendedName>
</protein>
<dbReference type="Pfam" id="PF08268">
    <property type="entry name" value="FBA_3"/>
    <property type="match status" value="1"/>
</dbReference>
<evidence type="ECO:0000313" key="3">
    <source>
        <dbReference type="Proteomes" id="UP001177140"/>
    </source>
</evidence>
<dbReference type="InterPro" id="IPR050796">
    <property type="entry name" value="SCF_F-box_component"/>
</dbReference>
<dbReference type="InterPro" id="IPR013187">
    <property type="entry name" value="F-box-assoc_dom_typ3"/>
</dbReference>
<dbReference type="PANTHER" id="PTHR31672:SF13">
    <property type="entry name" value="F-BOX PROTEIN CPR30-LIKE"/>
    <property type="match status" value="1"/>
</dbReference>
<dbReference type="SUPFAM" id="SSF81383">
    <property type="entry name" value="F-box domain"/>
    <property type="match status" value="1"/>
</dbReference>
<comment type="caution">
    <text evidence="2">The sequence shown here is derived from an EMBL/GenBank/DDBJ whole genome shotgun (WGS) entry which is preliminary data.</text>
</comment>
<reference evidence="2" key="1">
    <citation type="submission" date="2022-03" db="EMBL/GenBank/DDBJ databases">
        <title>A functionally conserved STORR gene fusion in Papaver species that diverged 16.8 million years ago.</title>
        <authorList>
            <person name="Catania T."/>
        </authorList>
    </citation>
    <scope>NUCLEOTIDE SEQUENCE</scope>
    <source>
        <strain evidence="2">S-191538</strain>
    </source>
</reference>
<organism evidence="2 3">
    <name type="scientific">Papaver nudicaule</name>
    <name type="common">Iceland poppy</name>
    <dbReference type="NCBI Taxonomy" id="74823"/>
    <lineage>
        <taxon>Eukaryota</taxon>
        <taxon>Viridiplantae</taxon>
        <taxon>Streptophyta</taxon>
        <taxon>Embryophyta</taxon>
        <taxon>Tracheophyta</taxon>
        <taxon>Spermatophyta</taxon>
        <taxon>Magnoliopsida</taxon>
        <taxon>Ranunculales</taxon>
        <taxon>Papaveraceae</taxon>
        <taxon>Papaveroideae</taxon>
        <taxon>Papaver</taxon>
    </lineage>
</organism>
<evidence type="ECO:0000313" key="2">
    <source>
        <dbReference type="EMBL" id="MCL7049258.1"/>
    </source>
</evidence>
<accession>A0AA42B2R4</accession>
<dbReference type="InterPro" id="IPR017451">
    <property type="entry name" value="F-box-assoc_interact_dom"/>
</dbReference>
<gene>
    <name evidence="2" type="ORF">MKW94_022949</name>
</gene>
<dbReference type="Proteomes" id="UP001177140">
    <property type="component" value="Unassembled WGS sequence"/>
</dbReference>
<proteinExistence type="predicted"/>
<dbReference type="Gene3D" id="1.20.1280.50">
    <property type="match status" value="1"/>
</dbReference>
<dbReference type="InterPro" id="IPR001810">
    <property type="entry name" value="F-box_dom"/>
</dbReference>
<dbReference type="SMART" id="SM00256">
    <property type="entry name" value="FBOX"/>
    <property type="match status" value="1"/>
</dbReference>
<name>A0AA42B2R4_PAPNU</name>
<evidence type="ECO:0000259" key="1">
    <source>
        <dbReference type="SMART" id="SM00256"/>
    </source>
</evidence>
<dbReference type="PANTHER" id="PTHR31672">
    <property type="entry name" value="BNACNNG10540D PROTEIN"/>
    <property type="match status" value="1"/>
</dbReference>
<keyword evidence="3" id="KW-1185">Reference proteome</keyword>
<feature type="domain" description="F-box" evidence="1">
    <location>
        <begin position="31"/>
        <end position="72"/>
    </location>
</feature>